<dbReference type="KEGG" id="nhe:NECHADRAFT_87742"/>
<gene>
    <name evidence="1" type="ORF">NECHADRAFT_87742</name>
</gene>
<organism evidence="1 2">
    <name type="scientific">Fusarium vanettenii (strain ATCC MYA-4622 / CBS 123669 / FGSC 9596 / NRRL 45880 / 77-13-4)</name>
    <name type="common">Fusarium solani subsp. pisi</name>
    <dbReference type="NCBI Taxonomy" id="660122"/>
    <lineage>
        <taxon>Eukaryota</taxon>
        <taxon>Fungi</taxon>
        <taxon>Dikarya</taxon>
        <taxon>Ascomycota</taxon>
        <taxon>Pezizomycotina</taxon>
        <taxon>Sordariomycetes</taxon>
        <taxon>Hypocreomycetidae</taxon>
        <taxon>Hypocreales</taxon>
        <taxon>Nectriaceae</taxon>
        <taxon>Fusarium</taxon>
        <taxon>Fusarium solani species complex</taxon>
        <taxon>Fusarium vanettenii</taxon>
    </lineage>
</organism>
<protein>
    <submittedName>
        <fullName evidence="1">Uncharacterized protein</fullName>
    </submittedName>
</protein>
<sequence length="244" mass="28301">MSDIFVNGRALKLSVDDFERQQQSDDASSTKYIILQLLDNLTNHQKLELDSLDVKYQERMAEKTYLFQYAGHDLDRIRAIPFVRSANAYERSPKTSAHLRDVARQEDGESSIRVNVRLHKESDFSSEERASQFLSQGIDEEDDVRGFSESNSVRVAVNAHSITELERLDDANRIKEIENMGLNSDRWHARRQSCYCRELGIMLAIGEKVSKGVKSSEDNVEWLVQRVSAHEQEARRWRRLNRKL</sequence>
<dbReference type="Proteomes" id="UP000005206">
    <property type="component" value="Chromosome 12"/>
</dbReference>
<name>C7Z2W7_FUSV7</name>
<dbReference type="RefSeq" id="XP_003047267.1">
    <property type="nucleotide sequence ID" value="XM_003047221.1"/>
</dbReference>
<dbReference type="EMBL" id="GG698907">
    <property type="protein sequence ID" value="EEU41554.1"/>
    <property type="molecule type" value="Genomic_DNA"/>
</dbReference>
<reference evidence="1 2" key="1">
    <citation type="journal article" date="2009" name="PLoS Genet.">
        <title>The genome of Nectria haematococca: contribution of supernumerary chromosomes to gene expansion.</title>
        <authorList>
            <person name="Coleman J.J."/>
            <person name="Rounsley S.D."/>
            <person name="Rodriguez-Carres M."/>
            <person name="Kuo A."/>
            <person name="Wasmann C.C."/>
            <person name="Grimwood J."/>
            <person name="Schmutz J."/>
            <person name="Taga M."/>
            <person name="White G.J."/>
            <person name="Zhou S."/>
            <person name="Schwartz D.C."/>
            <person name="Freitag M."/>
            <person name="Ma L.J."/>
            <person name="Danchin E.G."/>
            <person name="Henrissat B."/>
            <person name="Coutinho P.M."/>
            <person name="Nelson D.R."/>
            <person name="Straney D."/>
            <person name="Napoli C.A."/>
            <person name="Barker B.M."/>
            <person name="Gribskov M."/>
            <person name="Rep M."/>
            <person name="Kroken S."/>
            <person name="Molnar I."/>
            <person name="Rensing C."/>
            <person name="Kennell J.C."/>
            <person name="Zamora J."/>
            <person name="Farman M.L."/>
            <person name="Selker E.U."/>
            <person name="Salamov A."/>
            <person name="Shapiro H."/>
            <person name="Pangilinan J."/>
            <person name="Lindquist E."/>
            <person name="Lamers C."/>
            <person name="Grigoriev I.V."/>
            <person name="Geiser D.M."/>
            <person name="Covert S.F."/>
            <person name="Temporini E."/>
            <person name="Vanetten H.D."/>
        </authorList>
    </citation>
    <scope>NUCLEOTIDE SEQUENCE [LARGE SCALE GENOMIC DNA]</scope>
    <source>
        <strain evidence="2">ATCC MYA-4622 / CBS 123669 / FGSC 9596 / NRRL 45880 / 77-13-4</strain>
    </source>
</reference>
<dbReference type="eggNOG" id="ENOG502QSWT">
    <property type="taxonomic scope" value="Eukaryota"/>
</dbReference>
<keyword evidence="2" id="KW-1185">Reference proteome</keyword>
<dbReference type="OMA" id="CKYEPAD"/>
<dbReference type="GeneID" id="9675802"/>
<dbReference type="VEuPathDB" id="FungiDB:NECHADRAFT_87742"/>
<evidence type="ECO:0000313" key="1">
    <source>
        <dbReference type="EMBL" id="EEU41554.1"/>
    </source>
</evidence>
<dbReference type="AlphaFoldDB" id="C7Z2W7"/>
<dbReference type="OrthoDB" id="10256524at2759"/>
<accession>C7Z2W7</accession>
<dbReference type="HOGENOM" id="CLU_1138267_0_0_1"/>
<evidence type="ECO:0000313" key="2">
    <source>
        <dbReference type="Proteomes" id="UP000005206"/>
    </source>
</evidence>
<proteinExistence type="predicted"/>
<dbReference type="InParanoid" id="C7Z2W7"/>